<gene>
    <name evidence="1" type="ORF">LYSIN_04125</name>
</gene>
<evidence type="ECO:0008006" key="3">
    <source>
        <dbReference type="Google" id="ProtNLM"/>
    </source>
</evidence>
<protein>
    <recommendedName>
        <fullName evidence="3">NETI motif-containing protein</fullName>
    </recommendedName>
</protein>
<reference evidence="1 2" key="1">
    <citation type="submission" date="2017-11" db="EMBL/GenBank/DDBJ databases">
        <title>Genome sequence of Lysinibacillus sphaericus, a lignin-degrading bacteria isolated from municipal solid waste soil.</title>
        <authorList>
            <person name="Persinoti G.F."/>
            <person name="Paixao D.A."/>
            <person name="Bugg T.D."/>
            <person name="Squina F.M."/>
        </authorList>
    </citation>
    <scope>NUCLEOTIDE SEQUENCE [LARGE SCALE GENOMIC DNA]</scope>
    <source>
        <strain evidence="1 2">A1</strain>
    </source>
</reference>
<evidence type="ECO:0000313" key="2">
    <source>
        <dbReference type="Proteomes" id="UP000237319"/>
    </source>
</evidence>
<dbReference type="EMBL" id="PGLV01000005">
    <property type="protein sequence ID" value="POZ54456.1"/>
    <property type="molecule type" value="Genomic_DNA"/>
</dbReference>
<accession>A0A2S5CUJ3</accession>
<proteinExistence type="predicted"/>
<evidence type="ECO:0000313" key="1">
    <source>
        <dbReference type="EMBL" id="POZ54456.1"/>
    </source>
</evidence>
<comment type="caution">
    <text evidence="1">The sequence shown here is derived from an EMBL/GenBank/DDBJ whole genome shotgun (WGS) entry which is preliminary data.</text>
</comment>
<sequence>MTWIGRKSSLGKKQIWYEVEENETIEQCLERMRQDGYMAMGRKEEPIFHLVNGEPTYLRQKIQFKAMLCQDSD</sequence>
<dbReference type="AlphaFoldDB" id="A0A2S5CUJ3"/>
<name>A0A2S5CUJ3_LYSSH</name>
<dbReference type="InterPro" id="IPR025930">
    <property type="entry name" value="NETI"/>
</dbReference>
<keyword evidence="2" id="KW-1185">Reference proteome</keyword>
<dbReference type="Pfam" id="PF14044">
    <property type="entry name" value="NETI"/>
    <property type="match status" value="1"/>
</dbReference>
<dbReference type="Proteomes" id="UP000237319">
    <property type="component" value="Unassembled WGS sequence"/>
</dbReference>
<organism evidence="1 2">
    <name type="scientific">Lysinibacillus sphaericus</name>
    <name type="common">Bacillus sphaericus</name>
    <dbReference type="NCBI Taxonomy" id="1421"/>
    <lineage>
        <taxon>Bacteria</taxon>
        <taxon>Bacillati</taxon>
        <taxon>Bacillota</taxon>
        <taxon>Bacilli</taxon>
        <taxon>Bacillales</taxon>
        <taxon>Bacillaceae</taxon>
        <taxon>Lysinibacillus</taxon>
    </lineage>
</organism>